<evidence type="ECO:0000313" key="2">
    <source>
        <dbReference type="EMBL" id="BEP28834.1"/>
    </source>
</evidence>
<dbReference type="KEGG" id="hprf:HLPR_11650"/>
<proteinExistence type="predicted"/>
<evidence type="ECO:0000313" key="3">
    <source>
        <dbReference type="Proteomes" id="UP001321786"/>
    </source>
</evidence>
<sequence>MKYTKYVAIILSVTLILTACGSNTIASNKEIDKTETTVDKVNSSDSETANNELKIKDSQTIKKEFDELLNKNGNIKEINLYIRENIEFADKVLADYLVENMIKKLEENQSNEIDNFFSDDTVEIQNILSKIIDSNFKDLEKKYILSGNKKSEILKYIDKANLNTLVKNTFQKGYALYSSEGSYYPVVDYQILNEDYSKYTSKTMKEYLNIMSDLMLNTTTVEEYLAIDINTLARRALSYENFIIKNPNFVFIDVMKSNYMVCLWKLVSPNIFDGTLDNDFKMTDATRKAYEEILSGNDSITKESVQKILEFEKANNGVFGSYKDMDKFMNFSNSVEEDAKLKLNVK</sequence>
<feature type="chain" id="PRO_5043919523" description="Lipoprotein" evidence="1">
    <location>
        <begin position="27"/>
        <end position="346"/>
    </location>
</feature>
<organism evidence="2 3">
    <name type="scientific">Helicovermis profundi</name>
    <dbReference type="NCBI Taxonomy" id="3065157"/>
    <lineage>
        <taxon>Bacteria</taxon>
        <taxon>Bacillati</taxon>
        <taxon>Bacillota</taxon>
        <taxon>Clostridia</taxon>
        <taxon>Helicovermis</taxon>
    </lineage>
</organism>
<evidence type="ECO:0008006" key="4">
    <source>
        <dbReference type="Google" id="ProtNLM"/>
    </source>
</evidence>
<gene>
    <name evidence="2" type="ORF">HLPR_11650</name>
</gene>
<keyword evidence="1" id="KW-0732">Signal</keyword>
<dbReference type="AlphaFoldDB" id="A0AAU9EBX0"/>
<dbReference type="PROSITE" id="PS51257">
    <property type="entry name" value="PROKAR_LIPOPROTEIN"/>
    <property type="match status" value="1"/>
</dbReference>
<evidence type="ECO:0000256" key="1">
    <source>
        <dbReference type="SAM" id="SignalP"/>
    </source>
</evidence>
<dbReference type="EMBL" id="AP028654">
    <property type="protein sequence ID" value="BEP28834.1"/>
    <property type="molecule type" value="Genomic_DNA"/>
</dbReference>
<name>A0AAU9EBX0_9FIRM</name>
<feature type="signal peptide" evidence="1">
    <location>
        <begin position="1"/>
        <end position="26"/>
    </location>
</feature>
<accession>A0AAU9EBX0</accession>
<reference evidence="2 3" key="1">
    <citation type="submission" date="2023-08" db="EMBL/GenBank/DDBJ databases">
        <title>Helicovermis profunda gen. nov., sp. nov., a novel mesophilic, fermentative bacterium within the Bacillota from a deep-sea hydrothermal vent chimney.</title>
        <authorList>
            <person name="Miyazaki U."/>
            <person name="Mizutani D."/>
            <person name="Hashimoto Y."/>
            <person name="Tame A."/>
            <person name="Sawayama S."/>
            <person name="Miyazaki J."/>
            <person name="Takai K."/>
            <person name="Nakagawa S."/>
        </authorList>
    </citation>
    <scope>NUCLEOTIDE SEQUENCE [LARGE SCALE GENOMIC DNA]</scope>
    <source>
        <strain evidence="2 3">S502</strain>
    </source>
</reference>
<dbReference type="RefSeq" id="WP_338537140.1">
    <property type="nucleotide sequence ID" value="NZ_AP028654.1"/>
</dbReference>
<dbReference type="Proteomes" id="UP001321786">
    <property type="component" value="Chromosome"/>
</dbReference>
<protein>
    <recommendedName>
        <fullName evidence="4">Lipoprotein</fullName>
    </recommendedName>
</protein>
<keyword evidence="3" id="KW-1185">Reference proteome</keyword>